<sequence>MIINNDGIFSQSIKTKVGVRQGGIASPKLFSIYIESLLEEIERDKNGLQLTNTKIDVLAYADDLLLLSTTKKGLQELLNIVTSFGSKNEVKFNPDKTIYLTFNNKISRTKSEKLMDIWNGDLTLDGRDIRKSNELKYLGVIMNDENSDKPHLERRKKATQSALAKLKSVDIINEKTNPYLKGFLYKSYIMPVLYYGMETVHLTKNVMNEIRRFEDNMLKSIYGISKYCRSTNL</sequence>
<dbReference type="OrthoDB" id="10014409at2759"/>
<evidence type="ECO:0000259" key="1">
    <source>
        <dbReference type="PROSITE" id="PS50878"/>
    </source>
</evidence>
<dbReference type="AlphaFoldDB" id="A0A814LI05"/>
<dbReference type="Proteomes" id="UP000663879">
    <property type="component" value="Unassembled WGS sequence"/>
</dbReference>
<dbReference type="InterPro" id="IPR043128">
    <property type="entry name" value="Rev_trsase/Diguanyl_cyclase"/>
</dbReference>
<dbReference type="SUPFAM" id="SSF56672">
    <property type="entry name" value="DNA/RNA polymerases"/>
    <property type="match status" value="1"/>
</dbReference>
<dbReference type="PANTHER" id="PTHR47027">
    <property type="entry name" value="REVERSE TRANSCRIPTASE DOMAIN-CONTAINING PROTEIN"/>
    <property type="match status" value="1"/>
</dbReference>
<dbReference type="Gene3D" id="3.30.70.270">
    <property type="match status" value="1"/>
</dbReference>
<organism evidence="2 3">
    <name type="scientific">Brachionus calyciflorus</name>
    <dbReference type="NCBI Taxonomy" id="104777"/>
    <lineage>
        <taxon>Eukaryota</taxon>
        <taxon>Metazoa</taxon>
        <taxon>Spiralia</taxon>
        <taxon>Gnathifera</taxon>
        <taxon>Rotifera</taxon>
        <taxon>Eurotatoria</taxon>
        <taxon>Monogononta</taxon>
        <taxon>Pseudotrocha</taxon>
        <taxon>Ploima</taxon>
        <taxon>Brachionidae</taxon>
        <taxon>Brachionus</taxon>
    </lineage>
</organism>
<feature type="non-terminal residue" evidence="2">
    <location>
        <position position="233"/>
    </location>
</feature>
<dbReference type="EMBL" id="CAJNOC010005896">
    <property type="protein sequence ID" value="CAF1064992.1"/>
    <property type="molecule type" value="Genomic_DNA"/>
</dbReference>
<dbReference type="PROSITE" id="PS50878">
    <property type="entry name" value="RT_POL"/>
    <property type="match status" value="1"/>
</dbReference>
<protein>
    <recommendedName>
        <fullName evidence="1">Reverse transcriptase domain-containing protein</fullName>
    </recommendedName>
</protein>
<dbReference type="Pfam" id="PF00078">
    <property type="entry name" value="RVT_1"/>
    <property type="match status" value="1"/>
</dbReference>
<accession>A0A814LI05</accession>
<reference evidence="2" key="1">
    <citation type="submission" date="2021-02" db="EMBL/GenBank/DDBJ databases">
        <authorList>
            <person name="Nowell W R."/>
        </authorList>
    </citation>
    <scope>NUCLEOTIDE SEQUENCE</scope>
    <source>
        <strain evidence="2">Ploen Becks lab</strain>
    </source>
</reference>
<comment type="caution">
    <text evidence="2">The sequence shown here is derived from an EMBL/GenBank/DDBJ whole genome shotgun (WGS) entry which is preliminary data.</text>
</comment>
<proteinExistence type="predicted"/>
<gene>
    <name evidence="2" type="ORF">OXX778_LOCUS19458</name>
</gene>
<evidence type="ECO:0000313" key="2">
    <source>
        <dbReference type="EMBL" id="CAF1064992.1"/>
    </source>
</evidence>
<name>A0A814LI05_9BILA</name>
<dbReference type="PANTHER" id="PTHR47027:SF20">
    <property type="entry name" value="REVERSE TRANSCRIPTASE-LIKE PROTEIN WITH RNA-DIRECTED DNA POLYMERASE DOMAIN"/>
    <property type="match status" value="1"/>
</dbReference>
<feature type="domain" description="Reverse transcriptase" evidence="1">
    <location>
        <begin position="1"/>
        <end position="142"/>
    </location>
</feature>
<evidence type="ECO:0000313" key="3">
    <source>
        <dbReference type="Proteomes" id="UP000663879"/>
    </source>
</evidence>
<keyword evidence="3" id="KW-1185">Reference proteome</keyword>
<dbReference type="InterPro" id="IPR000477">
    <property type="entry name" value="RT_dom"/>
</dbReference>
<dbReference type="InterPro" id="IPR043502">
    <property type="entry name" value="DNA/RNA_pol_sf"/>
</dbReference>